<dbReference type="Gene3D" id="3.40.50.300">
    <property type="entry name" value="P-loop containing nucleotide triphosphate hydrolases"/>
    <property type="match status" value="1"/>
</dbReference>
<dbReference type="EMBL" id="QGMZ01000018">
    <property type="protein sequence ID" value="PWR73509.1"/>
    <property type="molecule type" value="Genomic_DNA"/>
</dbReference>
<gene>
    <name evidence="1" type="ORF">DLD82_09705</name>
</gene>
<reference evidence="1 2" key="1">
    <citation type="submission" date="2018-05" db="EMBL/GenBank/DDBJ databases">
        <title>Draft genome of Methanospirillum stamsii Pt1.</title>
        <authorList>
            <person name="Dueholm M.S."/>
            <person name="Nielsen P.H."/>
            <person name="Bakmann L.F."/>
            <person name="Otzen D.E."/>
        </authorList>
    </citation>
    <scope>NUCLEOTIDE SEQUENCE [LARGE SCALE GENOMIC DNA]</scope>
    <source>
        <strain evidence="1 2">Pt1</strain>
    </source>
</reference>
<evidence type="ECO:0000313" key="2">
    <source>
        <dbReference type="Proteomes" id="UP000245934"/>
    </source>
</evidence>
<dbReference type="GeneID" id="97608782"/>
<dbReference type="PANTHER" id="PTHR34301">
    <property type="entry name" value="DNA-BINDING PROTEIN-RELATED"/>
    <property type="match status" value="1"/>
</dbReference>
<dbReference type="InterPro" id="IPR027417">
    <property type="entry name" value="P-loop_NTPase"/>
</dbReference>
<name>A0A2V2N171_9EURY</name>
<dbReference type="AlphaFoldDB" id="A0A2V2N171"/>
<proteinExistence type="predicted"/>
<accession>A0A2V2N171</accession>
<dbReference type="PANTHER" id="PTHR34301:SF8">
    <property type="entry name" value="ATPASE DOMAIN-CONTAINING PROTEIN"/>
    <property type="match status" value="1"/>
</dbReference>
<protein>
    <submittedName>
        <fullName evidence="1">Uncharacterized protein</fullName>
    </submittedName>
</protein>
<dbReference type="SUPFAM" id="SSF52540">
    <property type="entry name" value="P-loop containing nucleoside triphosphate hydrolases"/>
    <property type="match status" value="1"/>
</dbReference>
<dbReference type="OrthoDB" id="371585at2157"/>
<sequence>MRFFNTAGPVNPTDHYYLDPLSRFDLEEILNLIQQKKYFVLHAPRQTGKTSSLLALQEYLNAGSEFKALYMNVERAQPARENIAQGIHAIIDEIFDRCASNHIIPDPRVLIDGLWDQYNELSVLSTVFSRLSIASTLPVVILLDEIDSLVGDTLISVLRQIRGSYDRRPDRFPQSIILCGVRDVRDYRIYSDQEKSIITGGSAFNIKAESLRLGNFSKGEAKSLCLQHTEETGQQFELEALEKIWENSQGQPWLVNALGYEVCFKMDAGKNRSVPISPGMIEEAKSRLILRHETHLDQLADKLREERVRRIVEPMIEGTSVDSTINDDDLSYVMDLGLVTRGPDGLQIANPIYREVIPRQLTTITSYNLEATIPRAPFIRPDGRLDTRYLFTEFQQFYRENSGSWLEIAQYREAGPQLLLMAFLQRVVNGGGRIEREYGLGRGRLDLLIIWPVQSGETQRIVIECKVLHHSLEKTIRDGLSQTYRYADTCSATESHLVIFDRTPGKSWDEKIFSREEVYSGTEDHPVTFPVTVWGM</sequence>
<dbReference type="RefSeq" id="WP_109940920.1">
    <property type="nucleotide sequence ID" value="NZ_CP176366.1"/>
</dbReference>
<evidence type="ECO:0000313" key="1">
    <source>
        <dbReference type="EMBL" id="PWR73509.1"/>
    </source>
</evidence>
<dbReference type="Proteomes" id="UP000245934">
    <property type="component" value="Unassembled WGS sequence"/>
</dbReference>
<keyword evidence="2" id="KW-1185">Reference proteome</keyword>
<organism evidence="1 2">
    <name type="scientific">Methanospirillum stamsii</name>
    <dbReference type="NCBI Taxonomy" id="1277351"/>
    <lineage>
        <taxon>Archaea</taxon>
        <taxon>Methanobacteriati</taxon>
        <taxon>Methanobacteriota</taxon>
        <taxon>Stenosarchaea group</taxon>
        <taxon>Methanomicrobia</taxon>
        <taxon>Methanomicrobiales</taxon>
        <taxon>Methanospirillaceae</taxon>
        <taxon>Methanospirillum</taxon>
    </lineage>
</organism>
<comment type="caution">
    <text evidence="1">The sequence shown here is derived from an EMBL/GenBank/DDBJ whole genome shotgun (WGS) entry which is preliminary data.</text>
</comment>